<evidence type="ECO:0000313" key="10">
    <source>
        <dbReference type="Proteomes" id="UP000003676"/>
    </source>
</evidence>
<protein>
    <submittedName>
        <fullName evidence="9">Putative glycine/sarcosine/betaine reductase complex component A</fullName>
    </submittedName>
</protein>
<comment type="catalytic activity">
    <reaction evidence="6">
        <text>acetyl phosphate + [thioredoxin]-disulfide + NH4(+) + H2O = [thioredoxin]-dithiol + glycine + phosphate + H(+)</text>
        <dbReference type="Rhea" id="RHEA:12232"/>
        <dbReference type="Rhea" id="RHEA-COMP:10698"/>
        <dbReference type="Rhea" id="RHEA-COMP:10700"/>
        <dbReference type="ChEBI" id="CHEBI:15377"/>
        <dbReference type="ChEBI" id="CHEBI:15378"/>
        <dbReference type="ChEBI" id="CHEBI:22191"/>
        <dbReference type="ChEBI" id="CHEBI:28938"/>
        <dbReference type="ChEBI" id="CHEBI:29950"/>
        <dbReference type="ChEBI" id="CHEBI:43474"/>
        <dbReference type="ChEBI" id="CHEBI:50058"/>
        <dbReference type="ChEBI" id="CHEBI:57305"/>
        <dbReference type="EC" id="1.21.4.2"/>
    </reaction>
</comment>
<name>B6WWU5_9BACT</name>
<comment type="caution">
    <text evidence="9">The sequence shown here is derived from an EMBL/GenBank/DDBJ whole genome shotgun (WGS) entry which is preliminary data.</text>
</comment>
<dbReference type="InterPro" id="IPR006812">
    <property type="entry name" value="GRDA"/>
</dbReference>
<reference evidence="9 10" key="2">
    <citation type="submission" date="2008-10" db="EMBL/GenBank/DDBJ databases">
        <authorList>
            <person name="Fulton L."/>
            <person name="Clifton S."/>
            <person name="Fulton B."/>
            <person name="Xu J."/>
            <person name="Minx P."/>
            <person name="Pepin K.H."/>
            <person name="Johnson M."/>
            <person name="Bhonagiri V."/>
            <person name="Nash W.E."/>
            <person name="Mardis E.R."/>
            <person name="Wilson R.K."/>
        </authorList>
    </citation>
    <scope>NUCLEOTIDE SEQUENCE [LARGE SCALE GENOMIC DNA]</scope>
    <source>
        <strain evidence="9 10">ATCC 29098</strain>
    </source>
</reference>
<evidence type="ECO:0000256" key="6">
    <source>
        <dbReference type="ARBA" id="ARBA00047603"/>
    </source>
</evidence>
<dbReference type="OrthoDB" id="5460402at2"/>
<comment type="similarity">
    <text evidence="1">Belongs to the GrdA family.</text>
</comment>
<dbReference type="eggNOG" id="ENOG5031ND4">
    <property type="taxonomic scope" value="Bacteria"/>
</dbReference>
<dbReference type="EMBL" id="ABXU01000075">
    <property type="protein sequence ID" value="EEB32558.1"/>
    <property type="molecule type" value="Genomic_DNA"/>
</dbReference>
<dbReference type="Proteomes" id="UP000003676">
    <property type="component" value="Unassembled WGS sequence"/>
</dbReference>
<dbReference type="AlphaFoldDB" id="B6WWU5"/>
<dbReference type="GO" id="GO:0033795">
    <property type="term" value="F:betaine reductase activity"/>
    <property type="evidence" value="ECO:0007669"/>
    <property type="project" value="UniProtKB-EC"/>
</dbReference>
<evidence type="ECO:0000256" key="2">
    <source>
        <dbReference type="ARBA" id="ARBA00022933"/>
    </source>
</evidence>
<dbReference type="STRING" id="901.DESPIGER_2436"/>
<evidence type="ECO:0000256" key="4">
    <source>
        <dbReference type="ARBA" id="ARBA00025583"/>
    </source>
</evidence>
<dbReference type="GO" id="GO:0030700">
    <property type="term" value="C:glycine reductase complex"/>
    <property type="evidence" value="ECO:0007669"/>
    <property type="project" value="InterPro"/>
</dbReference>
<gene>
    <name evidence="9" type="ORF">DESPIG_02566</name>
</gene>
<comment type="catalytic activity">
    <reaction evidence="7">
        <text>acetyl phosphate + trimethylamine + [thioredoxin]-disulfide + H2O = glycine betaine + [thioredoxin]-dithiol + phosphate + H(+)</text>
        <dbReference type="Rhea" id="RHEA:11848"/>
        <dbReference type="Rhea" id="RHEA-COMP:10698"/>
        <dbReference type="Rhea" id="RHEA-COMP:10700"/>
        <dbReference type="ChEBI" id="CHEBI:15377"/>
        <dbReference type="ChEBI" id="CHEBI:15378"/>
        <dbReference type="ChEBI" id="CHEBI:17750"/>
        <dbReference type="ChEBI" id="CHEBI:22191"/>
        <dbReference type="ChEBI" id="CHEBI:29950"/>
        <dbReference type="ChEBI" id="CHEBI:43474"/>
        <dbReference type="ChEBI" id="CHEBI:50058"/>
        <dbReference type="ChEBI" id="CHEBI:58389"/>
        <dbReference type="EC" id="1.21.4.4"/>
    </reaction>
</comment>
<dbReference type="Pfam" id="PF04723">
    <property type="entry name" value="GRDA"/>
    <property type="match status" value="1"/>
</dbReference>
<dbReference type="HOGENOM" id="CLU_142275_0_0_7"/>
<reference evidence="9 10" key="1">
    <citation type="submission" date="2008-10" db="EMBL/GenBank/DDBJ databases">
        <title>Draft genome sequence of Desulvovibrio piger (ATCC 29098).</title>
        <authorList>
            <person name="Sudarsanam P."/>
            <person name="Ley R."/>
            <person name="Guruge J."/>
            <person name="Turnbaugh P.J."/>
            <person name="Mahowald M."/>
            <person name="Liep D."/>
            <person name="Gordon J."/>
        </authorList>
    </citation>
    <scope>NUCLEOTIDE SEQUENCE [LARGE SCALE GENOMIC DNA]</scope>
    <source>
        <strain evidence="9 10">ATCC 29098</strain>
    </source>
</reference>
<keyword evidence="3" id="KW-0560">Oxidoreductase</keyword>
<dbReference type="GO" id="GO:0033794">
    <property type="term" value="F:sarcosine reductase activity"/>
    <property type="evidence" value="ECO:0007669"/>
    <property type="project" value="UniProtKB-EC"/>
</dbReference>
<dbReference type="GO" id="GO:0030699">
    <property type="term" value="F:glycine reductase activity"/>
    <property type="evidence" value="ECO:0007669"/>
    <property type="project" value="UniProtKB-EC"/>
</dbReference>
<evidence type="ECO:0000256" key="8">
    <source>
        <dbReference type="ARBA" id="ARBA00048720"/>
    </source>
</evidence>
<sequence>MTAGAMDLEDQWKLAKVIEHGNHANLYVLIGCPDAESSQIQAETVSTGDPSLSGPLTGKQLRLKVMHIVEPEAAAFFSPQAFEKYILPFIHRFDKEAICQRMNDLRKKNM</sequence>
<comment type="catalytic activity">
    <reaction evidence="8">
        <text>acetyl phosphate + methylamine + [thioredoxin]-disulfide + H2O = sarcosine + [thioredoxin]-dithiol + phosphate + H(+)</text>
        <dbReference type="Rhea" id="RHEA:12825"/>
        <dbReference type="Rhea" id="RHEA-COMP:10698"/>
        <dbReference type="Rhea" id="RHEA-COMP:10700"/>
        <dbReference type="ChEBI" id="CHEBI:15377"/>
        <dbReference type="ChEBI" id="CHEBI:15378"/>
        <dbReference type="ChEBI" id="CHEBI:22191"/>
        <dbReference type="ChEBI" id="CHEBI:29950"/>
        <dbReference type="ChEBI" id="CHEBI:43474"/>
        <dbReference type="ChEBI" id="CHEBI:50058"/>
        <dbReference type="ChEBI" id="CHEBI:57433"/>
        <dbReference type="ChEBI" id="CHEBI:59338"/>
        <dbReference type="EC" id="1.21.4.3"/>
    </reaction>
</comment>
<evidence type="ECO:0000313" key="9">
    <source>
        <dbReference type="EMBL" id="EEB32558.1"/>
    </source>
</evidence>
<evidence type="ECO:0000256" key="1">
    <source>
        <dbReference type="ARBA" id="ARBA00010866"/>
    </source>
</evidence>
<evidence type="ECO:0000256" key="7">
    <source>
        <dbReference type="ARBA" id="ARBA00048189"/>
    </source>
</evidence>
<accession>B6WWU5</accession>
<organism evidence="9 10">
    <name type="scientific">Desulfovibrio piger ATCC 29098</name>
    <dbReference type="NCBI Taxonomy" id="411464"/>
    <lineage>
        <taxon>Bacteria</taxon>
        <taxon>Pseudomonadati</taxon>
        <taxon>Thermodesulfobacteriota</taxon>
        <taxon>Desulfovibrionia</taxon>
        <taxon>Desulfovibrionales</taxon>
        <taxon>Desulfovibrionaceae</taxon>
        <taxon>Desulfovibrio</taxon>
    </lineage>
</organism>
<evidence type="ECO:0000256" key="5">
    <source>
        <dbReference type="ARBA" id="ARBA00025846"/>
    </source>
</evidence>
<evidence type="ECO:0000256" key="3">
    <source>
        <dbReference type="ARBA" id="ARBA00023002"/>
    </source>
</evidence>
<comment type="function">
    <text evidence="4">In the first step of glycine, betaine and sarcosine reductases, the substrate is bound to component PB via a Schiff base intermediate. Then the PB-activated substrate is nucleophilically attacked by the selenol anion of component PA to transform it to a carboxymethylated selenoether and the respective amine. By action of component PC, acetyl phosphate is formed, leaving component PA in its oxidized state. Finally component PA becomes reduced by the thioredoxin system to start a new catalytic cycle of reductive deamination.</text>
</comment>
<keyword evidence="2" id="KW-0712">Selenocysteine</keyword>
<proteinExistence type="inferred from homology"/>
<comment type="subunit">
    <text evidence="5">Monomer. Component of the glycine, sarcosine and betaine reductase complexes, together with components B and C.</text>
</comment>